<accession>A0AAD2SVH7</accession>
<keyword evidence="1" id="KW-1133">Transmembrane helix</keyword>
<feature type="transmembrane region" description="Helical" evidence="1">
    <location>
        <begin position="80"/>
        <end position="101"/>
    </location>
</feature>
<evidence type="ECO:0000313" key="2">
    <source>
        <dbReference type="EMBL" id="EID19207.1"/>
    </source>
</evidence>
<protein>
    <submittedName>
        <fullName evidence="2">Bacterial integral membrane protein</fullName>
    </submittedName>
</protein>
<comment type="caution">
    <text evidence="2">The sequence shown here is derived from an EMBL/GenBank/DDBJ whole genome shotgun (WGS) entry which is preliminary data.</text>
</comment>
<name>A0AAD2SVH7_STRCV</name>
<sequence>MGGGIVVLAFGIIFGFLGDLIIKKGKYEQWKYISIGYSVFSFWIVGCVARLFIGREAYLAKIAEGYGKVYAESLRMYTPYWIIPVLFIISFIGAYLGSLLGKSILKKHLKKAGIV</sequence>
<proteinExistence type="predicted"/>
<evidence type="ECO:0000313" key="3">
    <source>
        <dbReference type="Proteomes" id="UP000005070"/>
    </source>
</evidence>
<dbReference type="EMBL" id="AICQ01000043">
    <property type="protein sequence ID" value="EID19207.1"/>
    <property type="molecule type" value="Genomic_DNA"/>
</dbReference>
<dbReference type="InterPro" id="IPR011733">
    <property type="entry name" value="CHP02185_IM"/>
</dbReference>
<evidence type="ECO:0000256" key="1">
    <source>
        <dbReference type="SAM" id="Phobius"/>
    </source>
</evidence>
<keyword evidence="1" id="KW-0812">Transmembrane</keyword>
<dbReference type="Pfam" id="PF09605">
    <property type="entry name" value="Trep_Strep"/>
    <property type="match status" value="1"/>
</dbReference>
<dbReference type="AlphaFoldDB" id="A0AAD2SVH7"/>
<gene>
    <name evidence="2" type="ORF">HMPREF1044_1282</name>
</gene>
<dbReference type="Proteomes" id="UP000005070">
    <property type="component" value="Unassembled WGS sequence"/>
</dbReference>
<keyword evidence="1" id="KW-0472">Membrane</keyword>
<reference evidence="2 3" key="1">
    <citation type="submission" date="2012-01" db="EMBL/GenBank/DDBJ databases">
        <authorList>
            <person name="Harkins D.M."/>
            <person name="Madupu R."/>
            <person name="Durkin A.S."/>
            <person name="Torralba M."/>
            <person name="Methe B."/>
            <person name="Sutton G.G."/>
            <person name="Nelson K.E."/>
        </authorList>
    </citation>
    <scope>NUCLEOTIDE SEQUENCE [LARGE SCALE GENOMIC DNA]</scope>
    <source>
        <strain evidence="2 3">SK53</strain>
    </source>
</reference>
<feature type="transmembrane region" description="Helical" evidence="1">
    <location>
        <begin position="34"/>
        <end position="53"/>
    </location>
</feature>
<organism evidence="2 3">
    <name type="scientific">Streptococcus constellatus subsp. constellatus SK53</name>
    <dbReference type="NCBI Taxonomy" id="1095730"/>
    <lineage>
        <taxon>Bacteria</taxon>
        <taxon>Bacillati</taxon>
        <taxon>Bacillota</taxon>
        <taxon>Bacilli</taxon>
        <taxon>Lactobacillales</taxon>
        <taxon>Streptococcaceae</taxon>
        <taxon>Streptococcus</taxon>
        <taxon>Streptococcus anginosus group</taxon>
    </lineage>
</organism>
<feature type="transmembrane region" description="Helical" evidence="1">
    <location>
        <begin position="6"/>
        <end position="22"/>
    </location>
</feature>